<dbReference type="Proteomes" id="UP000480929">
    <property type="component" value="Unassembled WGS sequence"/>
</dbReference>
<dbReference type="Proteomes" id="UP000433575">
    <property type="component" value="Unassembled WGS sequence"/>
</dbReference>
<keyword evidence="4" id="KW-1185">Reference proteome</keyword>
<dbReference type="EMBL" id="WKPJ01000037">
    <property type="protein sequence ID" value="MSA90916.1"/>
    <property type="molecule type" value="Genomic_DNA"/>
</dbReference>
<evidence type="ECO:0000313" key="1">
    <source>
        <dbReference type="EMBL" id="MSA90916.1"/>
    </source>
</evidence>
<dbReference type="EMBL" id="WKPI01000039">
    <property type="protein sequence ID" value="MSC34647.1"/>
    <property type="molecule type" value="Genomic_DNA"/>
</dbReference>
<evidence type="ECO:0000313" key="2">
    <source>
        <dbReference type="EMBL" id="MSC34647.1"/>
    </source>
</evidence>
<dbReference type="AlphaFoldDB" id="A0A6N7SC75"/>
<organism evidence="1 3">
    <name type="scientific">Holdemania massiliensis</name>
    <dbReference type="NCBI Taxonomy" id="1468449"/>
    <lineage>
        <taxon>Bacteria</taxon>
        <taxon>Bacillati</taxon>
        <taxon>Bacillota</taxon>
        <taxon>Erysipelotrichia</taxon>
        <taxon>Erysipelotrichales</taxon>
        <taxon>Erysipelotrichaceae</taxon>
        <taxon>Holdemania</taxon>
    </lineage>
</organism>
<evidence type="ECO:0000313" key="4">
    <source>
        <dbReference type="Proteomes" id="UP000480929"/>
    </source>
</evidence>
<evidence type="ECO:0000313" key="3">
    <source>
        <dbReference type="Proteomes" id="UP000433575"/>
    </source>
</evidence>
<dbReference type="GeneID" id="42457716"/>
<protein>
    <submittedName>
        <fullName evidence="1">Uncharacterized protein</fullName>
    </submittedName>
</protein>
<reference evidence="3 4" key="1">
    <citation type="journal article" date="2019" name="Nat. Med.">
        <title>A library of human gut bacterial isolates paired with longitudinal multiomics data enables mechanistic microbiome research.</title>
        <authorList>
            <person name="Poyet M."/>
            <person name="Groussin M."/>
            <person name="Gibbons S.M."/>
            <person name="Avila-Pacheco J."/>
            <person name="Jiang X."/>
            <person name="Kearney S.M."/>
            <person name="Perrotta A.R."/>
            <person name="Berdy B."/>
            <person name="Zhao S."/>
            <person name="Lieberman T.D."/>
            <person name="Swanson P.K."/>
            <person name="Smith M."/>
            <person name="Roesemann S."/>
            <person name="Alexander J.E."/>
            <person name="Rich S.A."/>
            <person name="Livny J."/>
            <person name="Vlamakis H."/>
            <person name="Clish C."/>
            <person name="Bullock K."/>
            <person name="Deik A."/>
            <person name="Scott J."/>
            <person name="Pierce K.A."/>
            <person name="Xavier R.J."/>
            <person name="Alm E.J."/>
        </authorList>
    </citation>
    <scope>NUCLEOTIDE SEQUENCE [LARGE SCALE GENOMIC DNA]</scope>
    <source>
        <strain evidence="1 3">BIOML-A4</strain>
        <strain evidence="2 4">BIOML-A5</strain>
    </source>
</reference>
<name>A0A6N7SC75_9FIRM</name>
<proteinExistence type="predicted"/>
<gene>
    <name evidence="2" type="ORF">GKD88_16080</name>
    <name evidence="1" type="ORF">GKE08_16405</name>
</gene>
<dbReference type="RefSeq" id="WP_020225934.1">
    <property type="nucleotide sequence ID" value="NZ_CABKSC010000004.1"/>
</dbReference>
<comment type="caution">
    <text evidence="1">The sequence shown here is derived from an EMBL/GenBank/DDBJ whole genome shotgun (WGS) entry which is preliminary data.</text>
</comment>
<accession>A0A6N7SC75</accession>
<sequence length="251" mass="30172">MKKGKKIKVLLLIFVLLIPVLMKAAERRILWNTRSFSAYISNYYQTSIVVEKFKVRHFFERYTDVEYVAYTSQYPENKWIDSMQIDWQDKSLYQPREYLKDHLLNPAACVQQAESLTVKVRPEIQSIFSDYALKLYVQPIYCDHFEDLFQDTKFECCMKIYIALENAHFFSDESFASEMKQFKEWIEWGKETNNRQKIIVDYVIYSVDDLDRIQNDYFLMLKTYENTAYKAFYDKADLGFIDFEVSRVLKP</sequence>